<name>A0AB37WDN1_9PLEO</name>
<evidence type="ECO:0000313" key="1">
    <source>
        <dbReference type="EMBL" id="RYN26280.1"/>
    </source>
</evidence>
<dbReference type="EMBL" id="PDXB01000017">
    <property type="protein sequence ID" value="RYN26280.1"/>
    <property type="molecule type" value="Genomic_DNA"/>
</dbReference>
<evidence type="ECO:0000313" key="2">
    <source>
        <dbReference type="Proteomes" id="UP000292340"/>
    </source>
</evidence>
<dbReference type="InterPro" id="IPR052895">
    <property type="entry name" value="HetReg/Transcr_Mod"/>
</dbReference>
<dbReference type="Proteomes" id="UP000292340">
    <property type="component" value="Unassembled WGS sequence"/>
</dbReference>
<dbReference type="Pfam" id="PF26639">
    <property type="entry name" value="Het-6_barrel"/>
    <property type="match status" value="1"/>
</dbReference>
<sequence length="516" mass="58893">MSRMSPTNTQPYRTFGETLCMFIVSRYQVDRLALPTISSTSFAVYATRLSRSVFGFALLQKLIEEDSQSYLEDANYTSAWESLISLLDKPYWTRVWILQETAINPNVLLKFGASSSKQQIAVSFLSEWDNIRFEVVSKWRELHPDAEWEGSMMQKFDAISNNFYNMGHLPPLVPLTADEFQPLLQCQVCNGPLASNPLDYVYGIIGLFDTPILPVDYSLSPRDLFLKVVEIVQHRSGKLDFLSWAWGNYAQDSSIFPNQHSIPRWCIDFSYRTRFVRPIPFANSSQPQRLIWDTFYHAAGETKQKIDFCLEKENTAFCARGIYVTDIGTVGSLANFDHGNSIWPEDWVTIGGFKDMKAPLKQRTARSEQHQLERWATASDASNSAALNIWWRTVFGDTLSREARIDSSDEDRFRVPPKYRIGVENLCRYMTEYLQIQVHNGRRMCRTTSGQLGLAPPGARPGDAVFVLFGGDTLYVLRQQKSGMWHFVGECYIDGMMDGQAMQEDKEEVGVLVCAD</sequence>
<dbReference type="PANTHER" id="PTHR24148">
    <property type="entry name" value="ANKYRIN REPEAT DOMAIN-CONTAINING PROTEIN 39 HOMOLOG-RELATED"/>
    <property type="match status" value="1"/>
</dbReference>
<evidence type="ECO:0008006" key="3">
    <source>
        <dbReference type="Google" id="ProtNLM"/>
    </source>
</evidence>
<comment type="caution">
    <text evidence="1">The sequence shown here is derived from an EMBL/GenBank/DDBJ whole genome shotgun (WGS) entry which is preliminary data.</text>
</comment>
<dbReference type="AlphaFoldDB" id="A0AB37WDN1"/>
<reference evidence="1" key="1">
    <citation type="submission" date="2017-10" db="EMBL/GenBank/DDBJ databases">
        <authorList>
            <person name="Armitage A.D."/>
            <person name="Barbara D.J."/>
            <person name="Woodhall J.W."/>
            <person name="Sreenivasaprasad S."/>
            <person name="Lane C.R."/>
            <person name="Clarkson J.P."/>
            <person name="Harrison R.J."/>
        </authorList>
    </citation>
    <scope>NUCLEOTIDE SEQUENCE</scope>
    <source>
        <strain evidence="1">FERA 1164</strain>
    </source>
</reference>
<accession>A0AB37WDN1</accession>
<gene>
    <name evidence="1" type="ORF">AA0115_g7138</name>
</gene>
<dbReference type="PANTHER" id="PTHR24148:SF73">
    <property type="entry name" value="HET DOMAIN PROTEIN (AFU_ORTHOLOGUE AFUA_8G01020)"/>
    <property type="match status" value="1"/>
</dbReference>
<proteinExistence type="predicted"/>
<protein>
    <recommendedName>
        <fullName evidence="3">Heterokaryon incompatibility domain-containing protein</fullName>
    </recommendedName>
</protein>
<organism evidence="1 2">
    <name type="scientific">Alternaria tenuissima</name>
    <dbReference type="NCBI Taxonomy" id="119927"/>
    <lineage>
        <taxon>Eukaryota</taxon>
        <taxon>Fungi</taxon>
        <taxon>Dikarya</taxon>
        <taxon>Ascomycota</taxon>
        <taxon>Pezizomycotina</taxon>
        <taxon>Dothideomycetes</taxon>
        <taxon>Pleosporomycetidae</taxon>
        <taxon>Pleosporales</taxon>
        <taxon>Pleosporineae</taxon>
        <taxon>Pleosporaceae</taxon>
        <taxon>Alternaria</taxon>
        <taxon>Alternaria sect. Alternaria</taxon>
        <taxon>Alternaria alternata complex</taxon>
    </lineage>
</organism>
<reference evidence="1" key="2">
    <citation type="journal article" date="2019" name="bioRxiv">
        <title>Genomics, evolutionary history and diagnostics of the Alternaria alternata species group including apple and Asian pear pathotypes.</title>
        <authorList>
            <person name="Armitage A.D."/>
            <person name="Cockerton H.M."/>
            <person name="Sreenivasaprasad S."/>
            <person name="Woodhall J.W."/>
            <person name="Lane C.R."/>
            <person name="Harrison R.J."/>
            <person name="Clarkson J.P."/>
        </authorList>
    </citation>
    <scope>NUCLEOTIDE SEQUENCE</scope>
    <source>
        <strain evidence="1">FERA 1164</strain>
    </source>
</reference>